<protein>
    <recommendedName>
        <fullName evidence="5">DUF4988 domain-containing protein</fullName>
    </recommendedName>
</protein>
<dbReference type="eggNOG" id="COG4886">
    <property type="taxonomic scope" value="Bacteria"/>
</dbReference>
<dbReference type="PROSITE" id="PS51257">
    <property type="entry name" value="PROKAR_LIPOPROTEIN"/>
    <property type="match status" value="1"/>
</dbReference>
<feature type="region of interest" description="Disordered" evidence="2">
    <location>
        <begin position="115"/>
        <end position="158"/>
    </location>
</feature>
<accession>B0MV01</accession>
<dbReference type="Proteomes" id="UP000005819">
    <property type="component" value="Unassembled WGS sequence"/>
</dbReference>
<dbReference type="AlphaFoldDB" id="B0MV01"/>
<dbReference type="InterPro" id="IPR026906">
    <property type="entry name" value="LRR_5"/>
</dbReference>
<dbReference type="HOGENOM" id="CLU_862321_0_0_10"/>
<sequence length="322" mass="35281">MKKFLFFLAVTACLVTTGCSDEYDDSVLTERIEALENRMKELEELCKRLNENDYITSVEPVIENRKTVGYELSFGKSDPITIYHGKDGADSAITEVTQDEQNVYLTLQDGTVITLPKKESSGGSGDGDNSGEGSDSGDDGDNGDGGEEADPTKASVEVPKAGGLDLALEDADLLRIETLRVSGFLNDDDIRFIYRNLPRVACLDLSQAKMEVWESAIFDEKTSLKHISLPQVAEVMSMACYGCSALEEVVIPEGTTKIGGQAFYECRALTDVYCRAGVPPLLGIQVFEGTSIKNLYVPEGSADAYREAEGWSLFEHIEEREF</sequence>
<reference evidence="3" key="2">
    <citation type="submission" date="2013-09" db="EMBL/GenBank/DDBJ databases">
        <title>Draft genome sequence of Alistipes putredinis (DSM 17216).</title>
        <authorList>
            <person name="Sudarsanam P."/>
            <person name="Ley R."/>
            <person name="Guruge J."/>
            <person name="Turnbaugh P.J."/>
            <person name="Mahowald M."/>
            <person name="Liep D."/>
            <person name="Gordon J."/>
        </authorList>
    </citation>
    <scope>NUCLEOTIDE SEQUENCE</scope>
    <source>
        <strain evidence="3">DSM 17216</strain>
    </source>
</reference>
<dbReference type="Pfam" id="PF13306">
    <property type="entry name" value="LRR_5"/>
    <property type="match status" value="1"/>
</dbReference>
<dbReference type="Gene3D" id="3.80.10.10">
    <property type="entry name" value="Ribonuclease Inhibitor"/>
    <property type="match status" value="1"/>
</dbReference>
<dbReference type="InterPro" id="IPR032675">
    <property type="entry name" value="LRR_dom_sf"/>
</dbReference>
<evidence type="ECO:0008006" key="5">
    <source>
        <dbReference type="Google" id="ProtNLM"/>
    </source>
</evidence>
<name>B0MV01_9BACT</name>
<dbReference type="OrthoDB" id="1062636at2"/>
<evidence type="ECO:0000256" key="2">
    <source>
        <dbReference type="SAM" id="MobiDB-lite"/>
    </source>
</evidence>
<dbReference type="RefSeq" id="WP_004329758.1">
    <property type="nucleotide sequence ID" value="NZ_DS499580.1"/>
</dbReference>
<keyword evidence="1" id="KW-0175">Coiled coil</keyword>
<evidence type="ECO:0000313" key="4">
    <source>
        <dbReference type="Proteomes" id="UP000005819"/>
    </source>
</evidence>
<comment type="caution">
    <text evidence="3">The sequence shown here is derived from an EMBL/GenBank/DDBJ whole genome shotgun (WGS) entry which is preliminary data.</text>
</comment>
<feature type="compositionally biased region" description="Acidic residues" evidence="2">
    <location>
        <begin position="135"/>
        <end position="149"/>
    </location>
</feature>
<evidence type="ECO:0000256" key="1">
    <source>
        <dbReference type="SAM" id="Coils"/>
    </source>
</evidence>
<organism evidence="3 4">
    <name type="scientific">Alistipes putredinis DSM 17216</name>
    <dbReference type="NCBI Taxonomy" id="445970"/>
    <lineage>
        <taxon>Bacteria</taxon>
        <taxon>Pseudomonadati</taxon>
        <taxon>Bacteroidota</taxon>
        <taxon>Bacteroidia</taxon>
        <taxon>Bacteroidales</taxon>
        <taxon>Rikenellaceae</taxon>
        <taxon>Alistipes</taxon>
    </lineage>
</organism>
<reference evidence="3" key="1">
    <citation type="submission" date="2007-10" db="EMBL/GenBank/DDBJ databases">
        <authorList>
            <person name="Fulton L."/>
            <person name="Clifton S."/>
            <person name="Fulton B."/>
            <person name="Xu J."/>
            <person name="Minx P."/>
            <person name="Pepin K.H."/>
            <person name="Johnson M."/>
            <person name="Thiruvilangam P."/>
            <person name="Bhonagiri V."/>
            <person name="Nash W.E."/>
            <person name="Mardis E.R."/>
            <person name="Wilson R.K."/>
        </authorList>
    </citation>
    <scope>NUCLEOTIDE SEQUENCE [LARGE SCALE GENOMIC DNA]</scope>
    <source>
        <strain evidence="3">DSM 17216</strain>
    </source>
</reference>
<keyword evidence="4" id="KW-1185">Reference proteome</keyword>
<dbReference type="GeneID" id="73803896"/>
<proteinExistence type="predicted"/>
<gene>
    <name evidence="3" type="ORF">ALIPUT_00944</name>
</gene>
<feature type="coiled-coil region" evidence="1">
    <location>
        <begin position="25"/>
        <end position="52"/>
    </location>
</feature>
<evidence type="ECO:0000313" key="3">
    <source>
        <dbReference type="EMBL" id="EDS03886.1"/>
    </source>
</evidence>
<dbReference type="EMBL" id="ABFK02000017">
    <property type="protein sequence ID" value="EDS03886.1"/>
    <property type="molecule type" value="Genomic_DNA"/>
</dbReference>